<dbReference type="Proteomes" id="UP000092839">
    <property type="component" value="Chromosome"/>
</dbReference>
<dbReference type="GO" id="GO:0016787">
    <property type="term" value="F:hydrolase activity"/>
    <property type="evidence" value="ECO:0007669"/>
    <property type="project" value="UniProtKB-KW"/>
</dbReference>
<keyword evidence="4" id="KW-1185">Reference proteome</keyword>
<dbReference type="SUPFAM" id="SSF53474">
    <property type="entry name" value="alpha/beta-Hydrolases"/>
    <property type="match status" value="1"/>
</dbReference>
<dbReference type="EMBL" id="CP016428">
    <property type="protein sequence ID" value="ANW01136.1"/>
    <property type="molecule type" value="Genomic_DNA"/>
</dbReference>
<dbReference type="InterPro" id="IPR052897">
    <property type="entry name" value="Sec-Metab_Biosynth_Hydrolase"/>
</dbReference>
<name>A0A1B1UEM3_9BRAD</name>
<protein>
    <submittedName>
        <fullName evidence="3">Hydrolase</fullName>
    </submittedName>
</protein>
<dbReference type="OrthoDB" id="9814966at2"/>
<feature type="signal peptide" evidence="1">
    <location>
        <begin position="1"/>
        <end position="18"/>
    </location>
</feature>
<dbReference type="STRING" id="1274631.LMTR13_14090"/>
<dbReference type="AlphaFoldDB" id="A0A1B1UEM3"/>
<dbReference type="Gene3D" id="3.40.50.1820">
    <property type="entry name" value="alpha/beta hydrolase"/>
    <property type="match status" value="1"/>
</dbReference>
<dbReference type="Pfam" id="PF12697">
    <property type="entry name" value="Abhydrolase_6"/>
    <property type="match status" value="1"/>
</dbReference>
<keyword evidence="3" id="KW-0378">Hydrolase</keyword>
<dbReference type="InterPro" id="IPR029058">
    <property type="entry name" value="AB_hydrolase_fold"/>
</dbReference>
<organism evidence="3 4">
    <name type="scientific">Bradyrhizobium icense</name>
    <dbReference type="NCBI Taxonomy" id="1274631"/>
    <lineage>
        <taxon>Bacteria</taxon>
        <taxon>Pseudomonadati</taxon>
        <taxon>Pseudomonadota</taxon>
        <taxon>Alphaproteobacteria</taxon>
        <taxon>Hyphomicrobiales</taxon>
        <taxon>Nitrobacteraceae</taxon>
        <taxon>Bradyrhizobium</taxon>
    </lineage>
</organism>
<proteinExistence type="predicted"/>
<accession>A0A1B1UEM3</accession>
<dbReference type="RefSeq" id="WP_065728404.1">
    <property type="nucleotide sequence ID" value="NZ_CP016428.1"/>
</dbReference>
<dbReference type="PANTHER" id="PTHR37017:SF11">
    <property type="entry name" value="ESTERASE_LIPASE_THIOESTERASE DOMAIN-CONTAINING PROTEIN"/>
    <property type="match status" value="1"/>
</dbReference>
<feature type="domain" description="AB hydrolase-1" evidence="2">
    <location>
        <begin position="30"/>
        <end position="242"/>
    </location>
</feature>
<dbReference type="PANTHER" id="PTHR37017">
    <property type="entry name" value="AB HYDROLASE-1 DOMAIN-CONTAINING PROTEIN-RELATED"/>
    <property type="match status" value="1"/>
</dbReference>
<reference evidence="3 4" key="1">
    <citation type="submission" date="2016-07" db="EMBL/GenBank/DDBJ databases">
        <title>Complete genome sequence of Bradyrhizobium icense LMTR 13T, a potential inoculant strain isolated from lima bean (Phaseolus lunatus) in Peru.</title>
        <authorList>
            <person name="Ormeno-Orrillo E."/>
            <person name="Duran D."/>
            <person name="Rogel M.A."/>
            <person name="Rey L."/>
            <person name="Imperial J."/>
            <person name="Ruiz-Argueso T."/>
            <person name="Martinez-Romero E."/>
        </authorList>
    </citation>
    <scope>NUCLEOTIDE SEQUENCE [LARGE SCALE GENOMIC DNA]</scope>
    <source>
        <strain evidence="3 4">LMTR 13</strain>
    </source>
</reference>
<evidence type="ECO:0000313" key="4">
    <source>
        <dbReference type="Proteomes" id="UP000092839"/>
    </source>
</evidence>
<evidence type="ECO:0000259" key="2">
    <source>
        <dbReference type="Pfam" id="PF12697"/>
    </source>
</evidence>
<gene>
    <name evidence="3" type="ORF">LMTR13_14090</name>
</gene>
<sequence>MRLILAALTAISFATAQAVPAASAEKTISIVLVHGAFVDGSGWKATHDMLSNAGYEVLVVQQPTITLRDDVAETERVIAKARHPVVLVGHSYGGMVITEAGDNPKVRSLVYLAAFAPEAGESVSTLAEAPAPAGEQKAPLVAEGKYLLVDRDKFPSSFAADVDTATTRFMAAAQLPWGLQAVQTKVDRVAWKTKPTYYMVTSEDRMIPPTAQRMMAQRSGAKVVELKSSHAVMLSHPREVAAFIKSADTSSVD</sequence>
<feature type="chain" id="PRO_5008530522" evidence="1">
    <location>
        <begin position="19"/>
        <end position="253"/>
    </location>
</feature>
<keyword evidence="1" id="KW-0732">Signal</keyword>
<evidence type="ECO:0000313" key="3">
    <source>
        <dbReference type="EMBL" id="ANW01136.1"/>
    </source>
</evidence>
<dbReference type="KEGG" id="bic:LMTR13_14090"/>
<evidence type="ECO:0000256" key="1">
    <source>
        <dbReference type="SAM" id="SignalP"/>
    </source>
</evidence>
<dbReference type="InterPro" id="IPR000073">
    <property type="entry name" value="AB_hydrolase_1"/>
</dbReference>